<protein>
    <submittedName>
        <fullName evidence="2">Uncharacterized protein</fullName>
    </submittedName>
</protein>
<dbReference type="Gramene" id="AET6Gv20757200.2">
    <property type="protein sequence ID" value="AET6Gv20757200.2"/>
    <property type="gene ID" value="AET6Gv20757200"/>
</dbReference>
<reference evidence="2" key="4">
    <citation type="submission" date="2019-03" db="UniProtKB">
        <authorList>
            <consortium name="EnsemblPlants"/>
        </authorList>
    </citation>
    <scope>IDENTIFICATION</scope>
</reference>
<feature type="region of interest" description="Disordered" evidence="1">
    <location>
        <begin position="70"/>
        <end position="96"/>
    </location>
</feature>
<organism evidence="2 3">
    <name type="scientific">Aegilops tauschii subsp. strangulata</name>
    <name type="common">Goatgrass</name>
    <dbReference type="NCBI Taxonomy" id="200361"/>
    <lineage>
        <taxon>Eukaryota</taxon>
        <taxon>Viridiplantae</taxon>
        <taxon>Streptophyta</taxon>
        <taxon>Embryophyta</taxon>
        <taxon>Tracheophyta</taxon>
        <taxon>Spermatophyta</taxon>
        <taxon>Magnoliopsida</taxon>
        <taxon>Liliopsida</taxon>
        <taxon>Poales</taxon>
        <taxon>Poaceae</taxon>
        <taxon>BOP clade</taxon>
        <taxon>Pooideae</taxon>
        <taxon>Triticodae</taxon>
        <taxon>Triticeae</taxon>
        <taxon>Triticinae</taxon>
        <taxon>Aegilops</taxon>
    </lineage>
</organism>
<evidence type="ECO:0000256" key="1">
    <source>
        <dbReference type="SAM" id="MobiDB-lite"/>
    </source>
</evidence>
<feature type="compositionally biased region" description="Basic residues" evidence="1">
    <location>
        <begin position="179"/>
        <end position="189"/>
    </location>
</feature>
<reference evidence="3" key="1">
    <citation type="journal article" date="2014" name="Science">
        <title>Ancient hybridizations among the ancestral genomes of bread wheat.</title>
        <authorList>
            <consortium name="International Wheat Genome Sequencing Consortium,"/>
            <person name="Marcussen T."/>
            <person name="Sandve S.R."/>
            <person name="Heier L."/>
            <person name="Spannagl M."/>
            <person name="Pfeifer M."/>
            <person name="Jakobsen K.S."/>
            <person name="Wulff B.B."/>
            <person name="Steuernagel B."/>
            <person name="Mayer K.F."/>
            <person name="Olsen O.A."/>
        </authorList>
    </citation>
    <scope>NUCLEOTIDE SEQUENCE [LARGE SCALE GENOMIC DNA]</scope>
    <source>
        <strain evidence="3">cv. AL8/78</strain>
    </source>
</reference>
<keyword evidence="3" id="KW-1185">Reference proteome</keyword>
<dbReference type="AlphaFoldDB" id="A0A453PJQ9"/>
<dbReference type="Proteomes" id="UP000015105">
    <property type="component" value="Chromosome 6D"/>
</dbReference>
<evidence type="ECO:0000313" key="3">
    <source>
        <dbReference type="Proteomes" id="UP000015105"/>
    </source>
</evidence>
<reference evidence="3" key="2">
    <citation type="journal article" date="2017" name="Nat. Plants">
        <title>The Aegilops tauschii genome reveals multiple impacts of transposons.</title>
        <authorList>
            <person name="Zhao G."/>
            <person name="Zou C."/>
            <person name="Li K."/>
            <person name="Wang K."/>
            <person name="Li T."/>
            <person name="Gao L."/>
            <person name="Zhang X."/>
            <person name="Wang H."/>
            <person name="Yang Z."/>
            <person name="Liu X."/>
            <person name="Jiang W."/>
            <person name="Mao L."/>
            <person name="Kong X."/>
            <person name="Jiao Y."/>
            <person name="Jia J."/>
        </authorList>
    </citation>
    <scope>NUCLEOTIDE SEQUENCE [LARGE SCALE GENOMIC DNA]</scope>
    <source>
        <strain evidence="3">cv. AL8/78</strain>
    </source>
</reference>
<reference evidence="2" key="3">
    <citation type="journal article" date="2017" name="Nature">
        <title>Genome sequence of the progenitor of the wheat D genome Aegilops tauschii.</title>
        <authorList>
            <person name="Luo M.C."/>
            <person name="Gu Y.Q."/>
            <person name="Puiu D."/>
            <person name="Wang H."/>
            <person name="Twardziok S.O."/>
            <person name="Deal K.R."/>
            <person name="Huo N."/>
            <person name="Zhu T."/>
            <person name="Wang L."/>
            <person name="Wang Y."/>
            <person name="McGuire P.E."/>
            <person name="Liu S."/>
            <person name="Long H."/>
            <person name="Ramasamy R.K."/>
            <person name="Rodriguez J.C."/>
            <person name="Van S.L."/>
            <person name="Yuan L."/>
            <person name="Wang Z."/>
            <person name="Xia Z."/>
            <person name="Xiao L."/>
            <person name="Anderson O.D."/>
            <person name="Ouyang S."/>
            <person name="Liang Y."/>
            <person name="Zimin A.V."/>
            <person name="Pertea G."/>
            <person name="Qi P."/>
            <person name="Bennetzen J.L."/>
            <person name="Dai X."/>
            <person name="Dawson M.W."/>
            <person name="Muller H.G."/>
            <person name="Kugler K."/>
            <person name="Rivarola-Duarte L."/>
            <person name="Spannagl M."/>
            <person name="Mayer K.F.X."/>
            <person name="Lu F.H."/>
            <person name="Bevan M.W."/>
            <person name="Leroy P."/>
            <person name="Li P."/>
            <person name="You F.M."/>
            <person name="Sun Q."/>
            <person name="Liu Z."/>
            <person name="Lyons E."/>
            <person name="Wicker T."/>
            <person name="Salzberg S.L."/>
            <person name="Devos K.M."/>
            <person name="Dvorak J."/>
        </authorList>
    </citation>
    <scope>NUCLEOTIDE SEQUENCE [LARGE SCALE GENOMIC DNA]</scope>
    <source>
        <strain evidence="2">cv. AL8/78</strain>
    </source>
</reference>
<accession>A0A453PJQ9</accession>
<feature type="region of interest" description="Disordered" evidence="1">
    <location>
        <begin position="108"/>
        <end position="255"/>
    </location>
</feature>
<reference evidence="2" key="5">
    <citation type="journal article" date="2021" name="G3 (Bethesda)">
        <title>Aegilops tauschii genome assembly Aet v5.0 features greater sequence contiguity and improved annotation.</title>
        <authorList>
            <person name="Wang L."/>
            <person name="Zhu T."/>
            <person name="Rodriguez J.C."/>
            <person name="Deal K.R."/>
            <person name="Dubcovsky J."/>
            <person name="McGuire P.E."/>
            <person name="Lux T."/>
            <person name="Spannagl M."/>
            <person name="Mayer K.F.X."/>
            <person name="Baldrich P."/>
            <person name="Meyers B.C."/>
            <person name="Huo N."/>
            <person name="Gu Y.Q."/>
            <person name="Zhou H."/>
            <person name="Devos K.M."/>
            <person name="Bennetzen J.L."/>
            <person name="Unver T."/>
            <person name="Budak H."/>
            <person name="Gulick P.J."/>
            <person name="Galiba G."/>
            <person name="Kalapos B."/>
            <person name="Nelson D.R."/>
            <person name="Li P."/>
            <person name="You F.M."/>
            <person name="Luo M.C."/>
            <person name="Dvorak J."/>
        </authorList>
    </citation>
    <scope>NUCLEOTIDE SEQUENCE [LARGE SCALE GENOMIC DNA]</scope>
    <source>
        <strain evidence="2">cv. AL8/78</strain>
    </source>
</reference>
<sequence length="255" mass="27474">PFPSLPPNIHFYQEGHPRSKEGIESNTEHAHQPVCAEMERGVGGGHDSARAVGMCDRLLTFLAKNLSMNRPRSITEGPRDAGAGGDHRNHAEEEDDEFAVKIEKAEFEFSDEEEGHSSFAATILEETTADVRASDEHKEATAEAGHQVEATEAGAAAVQEKKPRRSVTIKEEAGVVKDKAKKSLSKKRQSSSLSGGGQVVGAGGEDPVPKPPLRRGLRPRMPAANLRVPSNINEKSSNFIEERRRGFGAGGKPGK</sequence>
<feature type="compositionally biased region" description="Polar residues" evidence="1">
    <location>
        <begin position="228"/>
        <end position="239"/>
    </location>
</feature>
<feature type="compositionally biased region" description="Gly residues" evidence="1">
    <location>
        <begin position="194"/>
        <end position="204"/>
    </location>
</feature>
<feature type="compositionally biased region" description="Basic and acidic residues" evidence="1">
    <location>
        <begin position="168"/>
        <end position="178"/>
    </location>
</feature>
<feature type="compositionally biased region" description="Basic and acidic residues" evidence="1">
    <location>
        <begin position="132"/>
        <end position="141"/>
    </location>
</feature>
<feature type="region of interest" description="Disordered" evidence="1">
    <location>
        <begin position="1"/>
        <end position="29"/>
    </location>
</feature>
<proteinExistence type="predicted"/>
<feature type="compositionally biased region" description="Basic and acidic residues" evidence="1">
    <location>
        <begin position="13"/>
        <end position="29"/>
    </location>
</feature>
<evidence type="ECO:0000313" key="2">
    <source>
        <dbReference type="EnsemblPlants" id="AET6Gv20757200.2"/>
    </source>
</evidence>
<dbReference type="EnsemblPlants" id="AET6Gv20757200.2">
    <property type="protein sequence ID" value="AET6Gv20757200.2"/>
    <property type="gene ID" value="AET6Gv20757200"/>
</dbReference>
<name>A0A453PJQ9_AEGTS</name>